<evidence type="ECO:0000256" key="2">
    <source>
        <dbReference type="ARBA" id="ARBA00023027"/>
    </source>
</evidence>
<evidence type="ECO:0000256" key="3">
    <source>
        <dbReference type="RuleBase" id="RU003369"/>
    </source>
</evidence>
<keyword evidence="7" id="KW-1185">Reference proteome</keyword>
<reference evidence="6 7" key="1">
    <citation type="submission" date="2020-11" db="EMBL/GenBank/DDBJ databases">
        <authorList>
            <person name="Peeters C."/>
        </authorList>
    </citation>
    <scope>NUCLEOTIDE SEQUENCE [LARGE SCALE GENOMIC DNA]</scope>
    <source>
        <strain evidence="6 7">LMG 7974</strain>
    </source>
</reference>
<dbReference type="PANTHER" id="PTHR43128">
    <property type="entry name" value="L-2-HYDROXYCARBOXYLATE DEHYDROGENASE (NAD(P)(+))"/>
    <property type="match status" value="1"/>
</dbReference>
<dbReference type="RefSeq" id="WP_229932106.1">
    <property type="nucleotide sequence ID" value="NZ_CAJHOF010000002.1"/>
</dbReference>
<dbReference type="InterPro" id="IPR001557">
    <property type="entry name" value="L-lactate/malate_DH"/>
</dbReference>
<dbReference type="Pfam" id="PF00056">
    <property type="entry name" value="Ldh_1_N"/>
    <property type="match status" value="1"/>
</dbReference>
<evidence type="ECO:0000259" key="5">
    <source>
        <dbReference type="Pfam" id="PF02866"/>
    </source>
</evidence>
<protein>
    <submittedName>
        <fullName evidence="6">Malate dehydrogenase</fullName>
        <ecNumber evidence="6">1.1.1.37</ecNumber>
    </submittedName>
</protein>
<proteinExistence type="inferred from homology"/>
<dbReference type="GO" id="GO:0030060">
    <property type="term" value="F:L-malate dehydrogenase (NAD+) activity"/>
    <property type="evidence" value="ECO:0007669"/>
    <property type="project" value="UniProtKB-EC"/>
</dbReference>
<dbReference type="PRINTS" id="PR00086">
    <property type="entry name" value="LLDHDRGNASE"/>
</dbReference>
<name>A0ABN7K4P4_9BACT</name>
<dbReference type="InterPro" id="IPR036291">
    <property type="entry name" value="NAD(P)-bd_dom_sf"/>
</dbReference>
<dbReference type="Proteomes" id="UP000789803">
    <property type="component" value="Unassembled WGS sequence"/>
</dbReference>
<dbReference type="InterPro" id="IPR001236">
    <property type="entry name" value="Lactate/malate_DH_N"/>
</dbReference>
<evidence type="ECO:0000313" key="6">
    <source>
        <dbReference type="EMBL" id="CAD7287405.1"/>
    </source>
</evidence>
<dbReference type="SUPFAM" id="SSF56327">
    <property type="entry name" value="LDH C-terminal domain-like"/>
    <property type="match status" value="1"/>
</dbReference>
<gene>
    <name evidence="6" type="primary">mdh</name>
    <name evidence="6" type="ORF">LMG7974_00283</name>
</gene>
<evidence type="ECO:0000313" key="7">
    <source>
        <dbReference type="Proteomes" id="UP000789803"/>
    </source>
</evidence>
<comment type="caution">
    <text evidence="6">The sequence shown here is derived from an EMBL/GenBank/DDBJ whole genome shotgun (WGS) entry which is preliminary data.</text>
</comment>
<feature type="domain" description="Lactate/malate dehydrogenase C-terminal" evidence="5">
    <location>
        <begin position="145"/>
        <end position="283"/>
    </location>
</feature>
<dbReference type="PANTHER" id="PTHR43128:SF16">
    <property type="entry name" value="L-LACTATE DEHYDROGENASE"/>
    <property type="match status" value="1"/>
</dbReference>
<dbReference type="PIRSF" id="PIRSF000102">
    <property type="entry name" value="Lac_mal_DH"/>
    <property type="match status" value="1"/>
</dbReference>
<dbReference type="Gene3D" id="3.40.50.720">
    <property type="entry name" value="NAD(P)-binding Rossmann-like Domain"/>
    <property type="match status" value="1"/>
</dbReference>
<dbReference type="InterPro" id="IPR022383">
    <property type="entry name" value="Lactate/malate_DH_C"/>
</dbReference>
<accession>A0ABN7K4P4</accession>
<dbReference type="EMBL" id="CAJHOF010000002">
    <property type="protein sequence ID" value="CAD7287405.1"/>
    <property type="molecule type" value="Genomic_DNA"/>
</dbReference>
<dbReference type="Pfam" id="PF02866">
    <property type="entry name" value="Ldh_1_C"/>
    <property type="match status" value="1"/>
</dbReference>
<keyword evidence="1 3" id="KW-0560">Oxidoreductase</keyword>
<comment type="similarity">
    <text evidence="3">Belongs to the LDH/MDH superfamily.</text>
</comment>
<keyword evidence="2" id="KW-0520">NAD</keyword>
<sequence>MKISIIGAGNVGASIAYALAMRNVCDEIVLLDIYADVAKAKAMDITQANIVFNSDIFVVGGDDYELLQNSDIVVITAGSPRKQGESRQDLLLKNAKVVKQSTIHIVKHAPSAIIIVVTNPLDEMTYVAFNCSGFNSSRVIGMAGELDTARLKFELNKHANVKISNLTSYVIGAHNDEMTIVKNGCNIDDFEKIQMLARKGGASIVALLGTSAYYAPAAGVVKICEAIKNDSKIKQSVCLAIGKDLAIGVRAIIGKNGAQEIKKSDEISEQSKQNIIKNIKFLSEIL</sequence>
<evidence type="ECO:0000259" key="4">
    <source>
        <dbReference type="Pfam" id="PF00056"/>
    </source>
</evidence>
<dbReference type="Gene3D" id="3.90.110.10">
    <property type="entry name" value="Lactate dehydrogenase/glycoside hydrolase, family 4, C-terminal"/>
    <property type="match status" value="1"/>
</dbReference>
<dbReference type="InterPro" id="IPR015955">
    <property type="entry name" value="Lactate_DH/Glyco_Ohase_4_C"/>
</dbReference>
<feature type="domain" description="Lactate/malate dehydrogenase N-terminal" evidence="4">
    <location>
        <begin position="1"/>
        <end position="141"/>
    </location>
</feature>
<dbReference type="EC" id="1.1.1.37" evidence="6"/>
<evidence type="ECO:0000256" key="1">
    <source>
        <dbReference type="ARBA" id="ARBA00023002"/>
    </source>
</evidence>
<dbReference type="SUPFAM" id="SSF51735">
    <property type="entry name" value="NAD(P)-binding Rossmann-fold domains"/>
    <property type="match status" value="1"/>
</dbReference>
<organism evidence="6 7">
    <name type="scientific">Campylobacter majalis</name>
    <dbReference type="NCBI Taxonomy" id="2790656"/>
    <lineage>
        <taxon>Bacteria</taxon>
        <taxon>Pseudomonadati</taxon>
        <taxon>Campylobacterota</taxon>
        <taxon>Epsilonproteobacteria</taxon>
        <taxon>Campylobacterales</taxon>
        <taxon>Campylobacteraceae</taxon>
        <taxon>Campylobacter</taxon>
    </lineage>
</organism>